<dbReference type="EMBL" id="JADFTS010000003">
    <property type="protein sequence ID" value="KAF9615765.1"/>
    <property type="molecule type" value="Genomic_DNA"/>
</dbReference>
<evidence type="ECO:0000313" key="2">
    <source>
        <dbReference type="EMBL" id="KAF9615765.1"/>
    </source>
</evidence>
<protein>
    <recommendedName>
        <fullName evidence="1">Separase-like second TPR repeats region domain-containing protein</fullName>
    </recommendedName>
</protein>
<dbReference type="Pfam" id="PF25113">
    <property type="entry name" value="TPR_ESP1_2nd"/>
    <property type="match status" value="1"/>
</dbReference>
<dbReference type="InterPro" id="IPR056932">
    <property type="entry name" value="TPR_ESP1_2nd"/>
</dbReference>
<evidence type="ECO:0000259" key="1">
    <source>
        <dbReference type="Pfam" id="PF25113"/>
    </source>
</evidence>
<sequence>ADLLYLADVLHCLETYFHKCSRSCKNEQARSSFPSYLNALAFVCHTLAEIVNKASQLILAEEKFNPLSTKLMFIPMHSNNFVTRSLFVTAVHLKRREKFRESRNTLLLPIKKKHIAICSNHSFHNIPQDR</sequence>
<keyword evidence="3" id="KW-1185">Reference proteome</keyword>
<gene>
    <name evidence="2" type="ORF">IFM89_026231</name>
</gene>
<feature type="non-terminal residue" evidence="2">
    <location>
        <position position="1"/>
    </location>
</feature>
<comment type="caution">
    <text evidence="2">The sequence shown here is derived from an EMBL/GenBank/DDBJ whole genome shotgun (WGS) entry which is preliminary data.</text>
</comment>
<organism evidence="2 3">
    <name type="scientific">Coptis chinensis</name>
    <dbReference type="NCBI Taxonomy" id="261450"/>
    <lineage>
        <taxon>Eukaryota</taxon>
        <taxon>Viridiplantae</taxon>
        <taxon>Streptophyta</taxon>
        <taxon>Embryophyta</taxon>
        <taxon>Tracheophyta</taxon>
        <taxon>Spermatophyta</taxon>
        <taxon>Magnoliopsida</taxon>
        <taxon>Ranunculales</taxon>
        <taxon>Ranunculaceae</taxon>
        <taxon>Coptidoideae</taxon>
        <taxon>Coptis</taxon>
    </lineage>
</organism>
<dbReference type="Proteomes" id="UP000631114">
    <property type="component" value="Unassembled WGS sequence"/>
</dbReference>
<reference evidence="2 3" key="1">
    <citation type="submission" date="2020-10" db="EMBL/GenBank/DDBJ databases">
        <title>The Coptis chinensis genome and diversification of protoberbering-type alkaloids.</title>
        <authorList>
            <person name="Wang B."/>
            <person name="Shu S."/>
            <person name="Song C."/>
            <person name="Liu Y."/>
        </authorList>
    </citation>
    <scope>NUCLEOTIDE SEQUENCE [LARGE SCALE GENOMIC DNA]</scope>
    <source>
        <strain evidence="2">HL-2020</strain>
        <tissue evidence="2">Leaf</tissue>
    </source>
</reference>
<evidence type="ECO:0000313" key="3">
    <source>
        <dbReference type="Proteomes" id="UP000631114"/>
    </source>
</evidence>
<accession>A0A835ID20</accession>
<name>A0A835ID20_9MAGN</name>
<dbReference type="AlphaFoldDB" id="A0A835ID20"/>
<proteinExistence type="predicted"/>
<feature type="domain" description="Separase-like second TPR repeats region" evidence="1">
    <location>
        <begin position="16"/>
        <end position="55"/>
    </location>
</feature>